<dbReference type="Gene3D" id="3.40.1110.10">
    <property type="entry name" value="Calcium-transporting ATPase, cytoplasmic domain N"/>
    <property type="match status" value="1"/>
</dbReference>
<dbReference type="GO" id="GO:0005507">
    <property type="term" value="F:copper ion binding"/>
    <property type="evidence" value="ECO:0007669"/>
    <property type="project" value="TreeGrafter"/>
</dbReference>
<keyword evidence="2 6" id="KW-0812">Transmembrane</keyword>
<dbReference type="NCBIfam" id="TIGR01494">
    <property type="entry name" value="ATPase_P-type"/>
    <property type="match status" value="1"/>
</dbReference>
<dbReference type="PROSITE" id="PS00154">
    <property type="entry name" value="ATPASE_E1_E2"/>
    <property type="match status" value="1"/>
</dbReference>
<dbReference type="InterPro" id="IPR036412">
    <property type="entry name" value="HAD-like_sf"/>
</dbReference>
<dbReference type="SUPFAM" id="SSF55008">
    <property type="entry name" value="HMA, heavy metal-associated domain"/>
    <property type="match status" value="1"/>
</dbReference>
<dbReference type="CDD" id="cd00371">
    <property type="entry name" value="HMA"/>
    <property type="match status" value="1"/>
</dbReference>
<dbReference type="PROSITE" id="PS50846">
    <property type="entry name" value="HMA_2"/>
    <property type="match status" value="1"/>
</dbReference>
<proteinExistence type="predicted"/>
<evidence type="ECO:0000256" key="6">
    <source>
        <dbReference type="SAM" id="Phobius"/>
    </source>
</evidence>
<dbReference type="EMBL" id="LXFE01000731">
    <property type="protein sequence ID" value="OLL24571.1"/>
    <property type="molecule type" value="Genomic_DNA"/>
</dbReference>
<dbReference type="PRINTS" id="PR00119">
    <property type="entry name" value="CATATPASE"/>
</dbReference>
<dbReference type="PROSITE" id="PS01229">
    <property type="entry name" value="COF_2"/>
    <property type="match status" value="1"/>
</dbReference>
<dbReference type="SFLD" id="SFLDS00003">
    <property type="entry name" value="Haloacid_Dehalogenase"/>
    <property type="match status" value="1"/>
</dbReference>
<dbReference type="Pfam" id="PF00702">
    <property type="entry name" value="Hydrolase"/>
    <property type="match status" value="1"/>
</dbReference>
<feature type="transmembrane region" description="Helical" evidence="6">
    <location>
        <begin position="227"/>
        <end position="250"/>
    </location>
</feature>
<feature type="domain" description="HMA" evidence="7">
    <location>
        <begin position="36"/>
        <end position="101"/>
    </location>
</feature>
<evidence type="ECO:0000259" key="7">
    <source>
        <dbReference type="PROSITE" id="PS50846"/>
    </source>
</evidence>
<dbReference type="GO" id="GO:0016020">
    <property type="term" value="C:membrane"/>
    <property type="evidence" value="ECO:0007669"/>
    <property type="project" value="UniProtKB-SubCell"/>
</dbReference>
<sequence length="889" mass="97330">MSSSFHTAESENLSYYSYANSYLNEMTGSALVVEAYKVHLSIGGMTSKSCAEDIKSALEKYDFIKDINIDLSRFSASVVVESQDQIRKVRDIIKEKGFDASVMKVGQVSMPELSIKPSSELMNGSQSPPLETRTLDIRVSGLHYMQVNNTVLHKGLSDLPITSVQIPPVLSGESIITVAYIPAPPVFTARSIFNLIYSLGFSTELVSPPVPEELARASRIKEQRASFLRLVACSLLAIPTVIIGIIYMTILPESMSTRFDKKVIGNVSVGFIILLVLATPAQFMIVYIFLRRALQSLWILWRRGSKASWTQRFLKFGSMDLLVSLGSTVSYVASLIFFIISAVKAPNDQVSIATSLDCTVLHAFFVFLGTFLESYNNAQTAKSPQTVSCCYPKTALLEEHGELLITRIELIEVDDVVRILPGAVAPVDGQSAYWEIHGRESIRWIRQQEEFRVCESASDLRQHNASKFTINSNDDRLENIVSVICESRSSRSTIENLGETVAAYYMPIIIYLSVTTLIVWLLITLSGGLSVQALNKEGGLVIFCHKFGITVLLIGSPCGMALAVPSCLIAGTKLLKKKNITVQGPGEAIYDASCVDIVVFDKTGTITQGILKITDWRIADQFDKVARLLLNALEEESAHPIAAAILDWVGNCDSPVQVRDIEEIPCRGIHGFIRVNRLEYDAIVGNEVFMINHEALLAPGLFQATLDRWKEEGKSITLLAVRISDSAPFIIVAQLAASDLIRPEAPGVIAKLKAKGISVWCISGDDTTTTLAISRKVGIPVNNVMGCNSPDQKSVKIKQLQHSSLDRRKKIVAMVGDGINDAAALASADVGIALSNANQVARNSANFVMTGNGILALIDFFTLAQAIHKRVGNDFEYQFYSSGCWGDLS</sequence>
<evidence type="ECO:0000313" key="8">
    <source>
        <dbReference type="EMBL" id="OLL24571.1"/>
    </source>
</evidence>
<keyword evidence="9" id="KW-1185">Reference proteome</keyword>
<dbReference type="InterPro" id="IPR023214">
    <property type="entry name" value="HAD_sf"/>
</dbReference>
<evidence type="ECO:0000313" key="9">
    <source>
        <dbReference type="Proteomes" id="UP000186594"/>
    </source>
</evidence>
<dbReference type="PANTHER" id="PTHR43520">
    <property type="entry name" value="ATP7, ISOFORM B"/>
    <property type="match status" value="1"/>
</dbReference>
<feature type="transmembrane region" description="Helical" evidence="6">
    <location>
        <begin position="547"/>
        <end position="570"/>
    </location>
</feature>
<feature type="transmembrane region" description="Helical" evidence="6">
    <location>
        <begin position="352"/>
        <end position="372"/>
    </location>
</feature>
<feature type="transmembrane region" description="Helical" evidence="6">
    <location>
        <begin position="270"/>
        <end position="290"/>
    </location>
</feature>
<organism evidence="8 9">
    <name type="scientific">Neolecta irregularis (strain DAH-3)</name>
    <dbReference type="NCBI Taxonomy" id="1198029"/>
    <lineage>
        <taxon>Eukaryota</taxon>
        <taxon>Fungi</taxon>
        <taxon>Dikarya</taxon>
        <taxon>Ascomycota</taxon>
        <taxon>Taphrinomycotina</taxon>
        <taxon>Neolectales</taxon>
        <taxon>Neolectaceae</taxon>
        <taxon>Neolecta</taxon>
    </lineage>
</organism>
<evidence type="ECO:0000256" key="4">
    <source>
        <dbReference type="ARBA" id="ARBA00022989"/>
    </source>
</evidence>
<dbReference type="InterPro" id="IPR006121">
    <property type="entry name" value="HMA_dom"/>
</dbReference>
<dbReference type="Gene3D" id="3.40.50.1000">
    <property type="entry name" value="HAD superfamily/HAD-like"/>
    <property type="match status" value="1"/>
</dbReference>
<feature type="transmembrane region" description="Helical" evidence="6">
    <location>
        <begin position="501"/>
        <end position="527"/>
    </location>
</feature>
<dbReference type="SUPFAM" id="SSF56784">
    <property type="entry name" value="HAD-like"/>
    <property type="match status" value="1"/>
</dbReference>
<evidence type="ECO:0000256" key="2">
    <source>
        <dbReference type="ARBA" id="ARBA00022692"/>
    </source>
</evidence>
<dbReference type="GO" id="GO:0043682">
    <property type="term" value="F:P-type divalent copper transporter activity"/>
    <property type="evidence" value="ECO:0007669"/>
    <property type="project" value="TreeGrafter"/>
</dbReference>
<keyword evidence="3" id="KW-1278">Translocase</keyword>
<dbReference type="STRING" id="1198029.A0A1U7LPX4"/>
<dbReference type="SFLD" id="SFLDF00027">
    <property type="entry name" value="p-type_atpase"/>
    <property type="match status" value="1"/>
</dbReference>
<dbReference type="Pfam" id="PF00403">
    <property type="entry name" value="HMA"/>
    <property type="match status" value="1"/>
</dbReference>
<dbReference type="Gene3D" id="3.30.70.100">
    <property type="match status" value="1"/>
</dbReference>
<accession>A0A1U7LPX4</accession>
<dbReference type="GO" id="GO:0016887">
    <property type="term" value="F:ATP hydrolysis activity"/>
    <property type="evidence" value="ECO:0007669"/>
    <property type="project" value="InterPro"/>
</dbReference>
<protein>
    <submittedName>
        <fullName evidence="8">Copper-transporting ATPase ccc2</fullName>
    </submittedName>
</protein>
<dbReference type="PANTHER" id="PTHR43520:SF32">
    <property type="entry name" value="COPPER RESISTANCE P-TYPE ATPASE (EUROFUNG)"/>
    <property type="match status" value="1"/>
</dbReference>
<dbReference type="InterPro" id="IPR023299">
    <property type="entry name" value="ATPase_P-typ_cyto_dom_N"/>
</dbReference>
<name>A0A1U7LPX4_NEOID</name>
<dbReference type="GO" id="GO:0005524">
    <property type="term" value="F:ATP binding"/>
    <property type="evidence" value="ECO:0007669"/>
    <property type="project" value="InterPro"/>
</dbReference>
<dbReference type="InterPro" id="IPR018303">
    <property type="entry name" value="ATPase_P-typ_P_site"/>
</dbReference>
<keyword evidence="5 6" id="KW-0472">Membrane</keyword>
<evidence type="ECO:0000256" key="1">
    <source>
        <dbReference type="ARBA" id="ARBA00004370"/>
    </source>
</evidence>
<feature type="transmembrane region" description="Helical" evidence="6">
    <location>
        <begin position="321"/>
        <end position="340"/>
    </location>
</feature>
<dbReference type="SFLD" id="SFLDG00002">
    <property type="entry name" value="C1.7:_P-type_atpase_like"/>
    <property type="match status" value="1"/>
</dbReference>
<dbReference type="InterPro" id="IPR044492">
    <property type="entry name" value="P_typ_ATPase_HD_dom"/>
</dbReference>
<dbReference type="Proteomes" id="UP000186594">
    <property type="component" value="Unassembled WGS sequence"/>
</dbReference>
<dbReference type="GO" id="GO:0055070">
    <property type="term" value="P:copper ion homeostasis"/>
    <property type="evidence" value="ECO:0007669"/>
    <property type="project" value="TreeGrafter"/>
</dbReference>
<dbReference type="PRINTS" id="PR00120">
    <property type="entry name" value="HATPASE"/>
</dbReference>
<evidence type="ECO:0000256" key="5">
    <source>
        <dbReference type="ARBA" id="ARBA00023136"/>
    </source>
</evidence>
<dbReference type="InterPro" id="IPR001757">
    <property type="entry name" value="P_typ_ATPase"/>
</dbReference>
<dbReference type="OMA" id="AMHRRHQ"/>
<keyword evidence="4 6" id="KW-1133">Transmembrane helix</keyword>
<dbReference type="AlphaFoldDB" id="A0A1U7LPX4"/>
<comment type="subcellular location">
    <subcellularLocation>
        <location evidence="1">Membrane</location>
    </subcellularLocation>
</comment>
<comment type="caution">
    <text evidence="8">The sequence shown here is derived from an EMBL/GenBank/DDBJ whole genome shotgun (WGS) entry which is preliminary data.</text>
</comment>
<dbReference type="InterPro" id="IPR036163">
    <property type="entry name" value="HMA_dom_sf"/>
</dbReference>
<reference evidence="8 9" key="1">
    <citation type="submission" date="2016-04" db="EMBL/GenBank/DDBJ databases">
        <title>Evolutionary innovation and constraint leading to complex multicellularity in the Ascomycota.</title>
        <authorList>
            <person name="Cisse O."/>
            <person name="Nguyen A."/>
            <person name="Hewitt D.A."/>
            <person name="Jedd G."/>
            <person name="Stajich J.E."/>
        </authorList>
    </citation>
    <scope>NUCLEOTIDE SEQUENCE [LARGE SCALE GENOMIC DNA]</scope>
    <source>
        <strain evidence="8 9">DAH-3</strain>
    </source>
</reference>
<dbReference type="OrthoDB" id="432719at2759"/>
<evidence type="ECO:0000256" key="3">
    <source>
        <dbReference type="ARBA" id="ARBA00022967"/>
    </source>
</evidence>
<gene>
    <name evidence="8" type="ORF">NEOLI_004229</name>
</gene>